<dbReference type="InterPro" id="IPR039422">
    <property type="entry name" value="MarR/SlyA-like"/>
</dbReference>
<reference evidence="2 3" key="1">
    <citation type="submission" date="2018-10" db="EMBL/GenBank/DDBJ databases">
        <title>Sequencing the genomes of 1000 actinobacteria strains.</title>
        <authorList>
            <person name="Klenk H.-P."/>
        </authorList>
    </citation>
    <scope>NUCLEOTIDE SEQUENCE [LARGE SCALE GENOMIC DNA]</scope>
    <source>
        <strain evidence="2 3">DSM 43911</strain>
    </source>
</reference>
<dbReference type="GO" id="GO:0006950">
    <property type="term" value="P:response to stress"/>
    <property type="evidence" value="ECO:0007669"/>
    <property type="project" value="TreeGrafter"/>
</dbReference>
<evidence type="ECO:0000313" key="2">
    <source>
        <dbReference type="EMBL" id="RKT67398.1"/>
    </source>
</evidence>
<organism evidence="2 3">
    <name type="scientific">Saccharothrix variisporea</name>
    <dbReference type="NCBI Taxonomy" id="543527"/>
    <lineage>
        <taxon>Bacteria</taxon>
        <taxon>Bacillati</taxon>
        <taxon>Actinomycetota</taxon>
        <taxon>Actinomycetes</taxon>
        <taxon>Pseudonocardiales</taxon>
        <taxon>Pseudonocardiaceae</taxon>
        <taxon>Saccharothrix</taxon>
    </lineage>
</organism>
<accession>A0A495X7A4</accession>
<dbReference type="PANTHER" id="PTHR33164">
    <property type="entry name" value="TRANSCRIPTIONAL REGULATOR, MARR FAMILY"/>
    <property type="match status" value="1"/>
</dbReference>
<comment type="caution">
    <text evidence="2">The sequence shown here is derived from an EMBL/GenBank/DDBJ whole genome shotgun (WGS) entry which is preliminary data.</text>
</comment>
<dbReference type="Proteomes" id="UP000272729">
    <property type="component" value="Unassembled WGS sequence"/>
</dbReference>
<dbReference type="OrthoDB" id="4826718at2"/>
<dbReference type="InterPro" id="IPR036388">
    <property type="entry name" value="WH-like_DNA-bd_sf"/>
</dbReference>
<dbReference type="EMBL" id="RBXR01000001">
    <property type="protein sequence ID" value="RKT67398.1"/>
    <property type="molecule type" value="Genomic_DNA"/>
</dbReference>
<dbReference type="InterPro" id="IPR000835">
    <property type="entry name" value="HTH_MarR-typ"/>
</dbReference>
<dbReference type="RefSeq" id="WP_121217663.1">
    <property type="nucleotide sequence ID" value="NZ_JBIUBA010000009.1"/>
</dbReference>
<keyword evidence="2" id="KW-0238">DNA-binding</keyword>
<dbReference type="InterPro" id="IPR036390">
    <property type="entry name" value="WH_DNA-bd_sf"/>
</dbReference>
<dbReference type="Gene3D" id="1.10.10.10">
    <property type="entry name" value="Winged helix-like DNA-binding domain superfamily/Winged helix DNA-binding domain"/>
    <property type="match status" value="1"/>
</dbReference>
<protein>
    <submittedName>
        <fullName evidence="2">DNA-binding MarR family transcriptional regulator</fullName>
    </submittedName>
</protein>
<dbReference type="PROSITE" id="PS50995">
    <property type="entry name" value="HTH_MARR_2"/>
    <property type="match status" value="1"/>
</dbReference>
<dbReference type="GO" id="GO:0003700">
    <property type="term" value="F:DNA-binding transcription factor activity"/>
    <property type="evidence" value="ECO:0007669"/>
    <property type="project" value="InterPro"/>
</dbReference>
<dbReference type="PANTHER" id="PTHR33164:SF43">
    <property type="entry name" value="HTH-TYPE TRANSCRIPTIONAL REPRESSOR YETL"/>
    <property type="match status" value="1"/>
</dbReference>
<dbReference type="GO" id="GO:0003677">
    <property type="term" value="F:DNA binding"/>
    <property type="evidence" value="ECO:0007669"/>
    <property type="project" value="UniProtKB-KW"/>
</dbReference>
<sequence>METTGAPARLRGRPSWLLNSAALQATRLVNDGFAAVGARRYHYKLLATLEEFGPASQADLSRRGGVDRSDVVAAVNEMAERGFVERAVDPADRRRNIVTITEAGTRHLGHLDEVLAGAQDALLAPLSAAEREDLVGMLSRIVEHHS</sequence>
<dbReference type="SMART" id="SM00347">
    <property type="entry name" value="HTH_MARR"/>
    <property type="match status" value="1"/>
</dbReference>
<evidence type="ECO:0000313" key="3">
    <source>
        <dbReference type="Proteomes" id="UP000272729"/>
    </source>
</evidence>
<feature type="domain" description="HTH marR-type" evidence="1">
    <location>
        <begin position="1"/>
        <end position="143"/>
    </location>
</feature>
<proteinExistence type="predicted"/>
<dbReference type="AlphaFoldDB" id="A0A495X7A4"/>
<name>A0A495X7A4_9PSEU</name>
<keyword evidence="3" id="KW-1185">Reference proteome</keyword>
<dbReference type="SUPFAM" id="SSF46785">
    <property type="entry name" value="Winged helix' DNA-binding domain"/>
    <property type="match status" value="1"/>
</dbReference>
<dbReference type="Pfam" id="PF12802">
    <property type="entry name" value="MarR_2"/>
    <property type="match status" value="1"/>
</dbReference>
<gene>
    <name evidence="2" type="ORF">DFJ66_0573</name>
</gene>
<evidence type="ECO:0000259" key="1">
    <source>
        <dbReference type="PROSITE" id="PS50995"/>
    </source>
</evidence>
<dbReference type="PRINTS" id="PR00598">
    <property type="entry name" value="HTHMARR"/>
</dbReference>